<feature type="region of interest" description="Disordered" evidence="1">
    <location>
        <begin position="37"/>
        <end position="69"/>
    </location>
</feature>
<evidence type="ECO:0000313" key="2">
    <source>
        <dbReference type="EMBL" id="COX52551.1"/>
    </source>
</evidence>
<reference evidence="3" key="1">
    <citation type="submission" date="2015-03" db="EMBL/GenBank/DDBJ databases">
        <authorList>
            <consortium name="Pathogen Informatics"/>
        </authorList>
    </citation>
    <scope>NUCLEOTIDE SEQUENCE [LARGE SCALE GENOMIC DNA]</scope>
    <source>
        <strain evidence="3">K00500041</strain>
    </source>
</reference>
<organism evidence="2 3">
    <name type="scientific">Mycobacterium tuberculosis</name>
    <dbReference type="NCBI Taxonomy" id="1773"/>
    <lineage>
        <taxon>Bacteria</taxon>
        <taxon>Bacillati</taxon>
        <taxon>Actinomycetota</taxon>
        <taxon>Actinomycetes</taxon>
        <taxon>Mycobacteriales</taxon>
        <taxon>Mycobacteriaceae</taxon>
        <taxon>Mycobacterium</taxon>
        <taxon>Mycobacterium tuberculosis complex</taxon>
    </lineage>
</organism>
<evidence type="ECO:0000313" key="3">
    <source>
        <dbReference type="Proteomes" id="UP000038802"/>
    </source>
</evidence>
<dbReference type="Proteomes" id="UP000038802">
    <property type="component" value="Unassembled WGS sequence"/>
</dbReference>
<sequence length="131" mass="13961">MLTRTRLGWSIDSATPARWAASAAAARDCIARMAPTGDGEVSATSCNEPPRIHSATTRPPARVCTTSSTRATPGLSIRLSRNVRDKVSWRTSSGRTPCGSTKVSATWRSSAVSSACQNCRGGTPPWKISRR</sequence>
<name>A0A0U0TDT9_MYCTX</name>
<proteinExistence type="predicted"/>
<gene>
    <name evidence="2" type="ORF">ERS007703_05314</name>
</gene>
<evidence type="ECO:0000256" key="1">
    <source>
        <dbReference type="SAM" id="MobiDB-lite"/>
    </source>
</evidence>
<protein>
    <submittedName>
        <fullName evidence="2">Uncharacterized protein</fullName>
    </submittedName>
</protein>
<dbReference type="EMBL" id="CSAE01001339">
    <property type="protein sequence ID" value="COX52551.1"/>
    <property type="molecule type" value="Genomic_DNA"/>
</dbReference>
<accession>A0A0U0TDT9</accession>
<dbReference type="AlphaFoldDB" id="A0A0U0TDT9"/>